<dbReference type="RefSeq" id="WP_095617567.1">
    <property type="nucleotide sequence ID" value="NZ_NSKD01000003.1"/>
</dbReference>
<dbReference type="SUPFAM" id="SSF53254">
    <property type="entry name" value="Phosphoglycerate mutase-like"/>
    <property type="match status" value="1"/>
</dbReference>
<dbReference type="PANTHER" id="PTHR47623">
    <property type="entry name" value="OS09G0287300 PROTEIN"/>
    <property type="match status" value="1"/>
</dbReference>
<dbReference type="CDD" id="cd07067">
    <property type="entry name" value="HP_PGM_like"/>
    <property type="match status" value="1"/>
</dbReference>
<dbReference type="PANTHER" id="PTHR47623:SF1">
    <property type="entry name" value="OS09G0287300 PROTEIN"/>
    <property type="match status" value="1"/>
</dbReference>
<evidence type="ECO:0008006" key="3">
    <source>
        <dbReference type="Google" id="ProtNLM"/>
    </source>
</evidence>
<dbReference type="Pfam" id="PF00300">
    <property type="entry name" value="His_Phos_1"/>
    <property type="match status" value="1"/>
</dbReference>
<dbReference type="OrthoDB" id="9810154at2"/>
<comment type="caution">
    <text evidence="1">The sequence shown here is derived from an EMBL/GenBank/DDBJ whole genome shotgun (WGS) entry which is preliminary data.</text>
</comment>
<name>A0A2A2F814_9GAMM</name>
<keyword evidence="2" id="KW-1185">Reference proteome</keyword>
<evidence type="ECO:0000313" key="1">
    <source>
        <dbReference type="EMBL" id="PAU80735.1"/>
    </source>
</evidence>
<dbReference type="SMART" id="SM00855">
    <property type="entry name" value="PGAM"/>
    <property type="match status" value="1"/>
</dbReference>
<proteinExistence type="predicted"/>
<protein>
    <recommendedName>
        <fullName evidence="3">Phosphohistidine phosphatase</fullName>
    </recommendedName>
</protein>
<organism evidence="1 2">
    <name type="scientific">Halovibrio salipaludis</name>
    <dbReference type="NCBI Taxonomy" id="2032626"/>
    <lineage>
        <taxon>Bacteria</taxon>
        <taxon>Pseudomonadati</taxon>
        <taxon>Pseudomonadota</taxon>
        <taxon>Gammaproteobacteria</taxon>
        <taxon>Oceanospirillales</taxon>
        <taxon>Halomonadaceae</taxon>
        <taxon>Halovibrio</taxon>
    </lineage>
</organism>
<evidence type="ECO:0000313" key="2">
    <source>
        <dbReference type="Proteomes" id="UP000218896"/>
    </source>
</evidence>
<dbReference type="AlphaFoldDB" id="A0A2A2F814"/>
<dbReference type="Proteomes" id="UP000218896">
    <property type="component" value="Unassembled WGS sequence"/>
</dbReference>
<dbReference type="InterPro" id="IPR029033">
    <property type="entry name" value="His_PPase_superfam"/>
</dbReference>
<accession>A0A2A2F814</accession>
<dbReference type="EMBL" id="NSKD01000003">
    <property type="protein sequence ID" value="PAU80735.1"/>
    <property type="molecule type" value="Genomic_DNA"/>
</dbReference>
<reference evidence="1 2" key="1">
    <citation type="submission" date="2017-08" db="EMBL/GenBank/DDBJ databases">
        <title>Halovibrio sewagensis sp. nov., isolated from wastewater of high salinity.</title>
        <authorList>
            <person name="Dong X."/>
            <person name="Zhang G."/>
        </authorList>
    </citation>
    <scope>NUCLEOTIDE SEQUENCE [LARGE SCALE GENOMIC DNA]</scope>
    <source>
        <strain evidence="1 2">YL5-2</strain>
    </source>
</reference>
<dbReference type="Gene3D" id="3.40.50.1240">
    <property type="entry name" value="Phosphoglycerate mutase-like"/>
    <property type="match status" value="1"/>
</dbReference>
<sequence>MSKERVLTLIRHAKSGWDDPSLSDFDRPLNERGERDAPEMARRLAARGEYPDHFIASSARRARETALVLAQGTGFPEADIRFERSLYLADTQRLLSTIRNLPDRAREVWLVGHNPDLTDLANLLAGPHTDNLPTCAVFRMAFDAGSWRDVREGSGRLLVHDTPKKPWQAT</sequence>
<gene>
    <name evidence="1" type="ORF">CK501_10015</name>
</gene>
<dbReference type="InterPro" id="IPR013078">
    <property type="entry name" value="His_Pase_superF_clade-1"/>
</dbReference>